<proteinExistence type="predicted"/>
<keyword evidence="1" id="KW-0812">Transmembrane</keyword>
<protein>
    <submittedName>
        <fullName evidence="2">PIR Superfamily Protein</fullName>
    </submittedName>
</protein>
<sequence>MVKTLTVFSDQHYKVLDTRFMNDVYNTKCDALNHELANQFSAYPNISSFCAKLVGNLKKYDDLPRLVKFQKYSCKYLNIWVYENISPVLGKLQHANLSGIKSKIIDIWNDYNLKNVCEPEFFSYMHNSNYDIMKKLYDYALNYHILQQYFDNNKRSCTEKQIKYIEDNLRLYETSKSECKFDTQKLHCIALKNFHDVYKEQDLSKYFCNGKISVEQIEKEVKESIDKSESLLQSKGNPVHLHDRDVQVSASSNSRIPDADDTPPFSVSHRNMLIAFPFLGILFTFFVLYKFTPIRSRLHALLLNKKIIEGKMNKRSPQQLLEKIFDPIEIIEHKDHGSVGYHPMHNI</sequence>
<evidence type="ECO:0000313" key="3">
    <source>
        <dbReference type="Proteomes" id="UP000078560"/>
    </source>
</evidence>
<evidence type="ECO:0000256" key="1">
    <source>
        <dbReference type="SAM" id="Phobius"/>
    </source>
</evidence>
<gene>
    <name evidence="2" type="ORF">POVCU2_0013200</name>
</gene>
<organism evidence="2 3">
    <name type="scientific">Plasmodium ovale curtisi</name>
    <dbReference type="NCBI Taxonomy" id="864141"/>
    <lineage>
        <taxon>Eukaryota</taxon>
        <taxon>Sar</taxon>
        <taxon>Alveolata</taxon>
        <taxon>Apicomplexa</taxon>
        <taxon>Aconoidasida</taxon>
        <taxon>Haemosporida</taxon>
        <taxon>Plasmodiidae</taxon>
        <taxon>Plasmodium</taxon>
        <taxon>Plasmodium (Plasmodium)</taxon>
    </lineage>
</organism>
<reference evidence="3" key="1">
    <citation type="submission" date="2016-05" db="EMBL/GenBank/DDBJ databases">
        <authorList>
            <person name="Naeem Raeece"/>
        </authorList>
    </citation>
    <scope>NUCLEOTIDE SEQUENCE [LARGE SCALE GENOMIC DNA]</scope>
</reference>
<dbReference type="Proteomes" id="UP000078560">
    <property type="component" value="Unassembled WGS sequence"/>
</dbReference>
<name>A0A1A8VT42_PLAOA</name>
<dbReference type="EMBL" id="FLQU01000196">
    <property type="protein sequence ID" value="SBS81989.1"/>
    <property type="molecule type" value="Genomic_DNA"/>
</dbReference>
<keyword evidence="1" id="KW-0472">Membrane</keyword>
<feature type="transmembrane region" description="Helical" evidence="1">
    <location>
        <begin position="272"/>
        <end position="289"/>
    </location>
</feature>
<accession>A0A1A8VT42</accession>
<dbReference type="Pfam" id="PF05795">
    <property type="entry name" value="Plasmodium_Vir"/>
    <property type="match status" value="1"/>
</dbReference>
<evidence type="ECO:0000313" key="2">
    <source>
        <dbReference type="EMBL" id="SBS81989.1"/>
    </source>
</evidence>
<dbReference type="AlphaFoldDB" id="A0A1A8VT42"/>
<dbReference type="InterPro" id="IPR008780">
    <property type="entry name" value="Plasmodium_Vir"/>
</dbReference>
<keyword evidence="1" id="KW-1133">Transmembrane helix</keyword>